<keyword evidence="2" id="KW-0472">Membrane</keyword>
<feature type="region of interest" description="Disordered" evidence="1">
    <location>
        <begin position="1"/>
        <end position="39"/>
    </location>
</feature>
<evidence type="ECO:0000256" key="2">
    <source>
        <dbReference type="SAM" id="Phobius"/>
    </source>
</evidence>
<evidence type="ECO:0000313" key="4">
    <source>
        <dbReference type="Proteomes" id="UP000322214"/>
    </source>
</evidence>
<keyword evidence="4" id="KW-1185">Reference proteome</keyword>
<dbReference type="Proteomes" id="UP000322214">
    <property type="component" value="Chromosome"/>
</dbReference>
<reference evidence="3 4" key="1">
    <citation type="submission" date="2019-08" db="EMBL/GenBank/DDBJ databases">
        <title>Deep-cultivation of Planctomycetes and their phenomic and genomic characterization uncovers novel biology.</title>
        <authorList>
            <person name="Wiegand S."/>
            <person name="Jogler M."/>
            <person name="Boedeker C."/>
            <person name="Pinto D."/>
            <person name="Vollmers J."/>
            <person name="Rivas-Marin E."/>
            <person name="Kohn T."/>
            <person name="Peeters S.H."/>
            <person name="Heuer A."/>
            <person name="Rast P."/>
            <person name="Oberbeckmann S."/>
            <person name="Bunk B."/>
            <person name="Jeske O."/>
            <person name="Meyerdierks A."/>
            <person name="Storesund J.E."/>
            <person name="Kallscheuer N."/>
            <person name="Luecker S."/>
            <person name="Lage O.M."/>
            <person name="Pohl T."/>
            <person name="Merkel B.J."/>
            <person name="Hornburger P."/>
            <person name="Mueller R.-W."/>
            <person name="Bruemmer F."/>
            <person name="Labrenz M."/>
            <person name="Spormann A.M."/>
            <person name="Op den Camp H."/>
            <person name="Overmann J."/>
            <person name="Amann R."/>
            <person name="Jetten M.S.M."/>
            <person name="Mascher T."/>
            <person name="Medema M.H."/>
            <person name="Devos D.P."/>
            <person name="Kaster A.-K."/>
            <person name="Ovreas L."/>
            <person name="Rohde M."/>
            <person name="Galperin M.Y."/>
            <person name="Jogler C."/>
        </authorList>
    </citation>
    <scope>NUCLEOTIDE SEQUENCE [LARGE SCALE GENOMIC DNA]</scope>
    <source>
        <strain evidence="3 4">FC18</strain>
    </source>
</reference>
<evidence type="ECO:0000256" key="1">
    <source>
        <dbReference type="SAM" id="MobiDB-lite"/>
    </source>
</evidence>
<keyword evidence="2" id="KW-0812">Transmembrane</keyword>
<gene>
    <name evidence="3" type="ORF">MFFC18_03690</name>
</gene>
<name>A0A5B9P6G8_9BACT</name>
<feature type="transmembrane region" description="Helical" evidence="2">
    <location>
        <begin position="48"/>
        <end position="67"/>
    </location>
</feature>
<proteinExistence type="predicted"/>
<dbReference type="EMBL" id="CP042912">
    <property type="protein sequence ID" value="QEG20520.1"/>
    <property type="molecule type" value="Genomic_DNA"/>
</dbReference>
<organism evidence="3 4">
    <name type="scientific">Mariniblastus fucicola</name>
    <dbReference type="NCBI Taxonomy" id="980251"/>
    <lineage>
        <taxon>Bacteria</taxon>
        <taxon>Pseudomonadati</taxon>
        <taxon>Planctomycetota</taxon>
        <taxon>Planctomycetia</taxon>
        <taxon>Pirellulales</taxon>
        <taxon>Pirellulaceae</taxon>
        <taxon>Mariniblastus</taxon>
    </lineage>
</organism>
<accession>A0A5B9P6G8</accession>
<dbReference type="AlphaFoldDB" id="A0A5B9P6G8"/>
<feature type="compositionally biased region" description="Polar residues" evidence="1">
    <location>
        <begin position="1"/>
        <end position="13"/>
    </location>
</feature>
<feature type="transmembrane region" description="Helical" evidence="2">
    <location>
        <begin position="79"/>
        <end position="101"/>
    </location>
</feature>
<evidence type="ECO:0000313" key="3">
    <source>
        <dbReference type="EMBL" id="QEG20520.1"/>
    </source>
</evidence>
<dbReference type="RefSeq" id="WP_075084863.1">
    <property type="nucleotide sequence ID" value="NZ_CP042912.1"/>
</dbReference>
<sequence length="111" mass="12173">MNENSNKVQSDFRSVNPYASPAPELNPQGRSQPVPTAADEARQERARWIAICMLNGSVVFVIGLFLVNSSNVSNHDGAMFSLIGACMIFMSIGVFVGPMLWSALRNERDPE</sequence>
<protein>
    <submittedName>
        <fullName evidence="3">Uncharacterized protein</fullName>
    </submittedName>
</protein>
<dbReference type="KEGG" id="mff:MFFC18_03690"/>
<dbReference type="STRING" id="980251.GCA_001642875_02447"/>
<keyword evidence="2" id="KW-1133">Transmembrane helix</keyword>